<feature type="compositionally biased region" description="Polar residues" evidence="3">
    <location>
        <begin position="678"/>
        <end position="693"/>
    </location>
</feature>
<dbReference type="Pfam" id="PF00098">
    <property type="entry name" value="zf-CCHC"/>
    <property type="match status" value="1"/>
</dbReference>
<keyword evidence="2" id="KW-0862">Zinc</keyword>
<feature type="compositionally biased region" description="Low complexity" evidence="3">
    <location>
        <begin position="164"/>
        <end position="174"/>
    </location>
</feature>
<dbReference type="GO" id="GO:0006397">
    <property type="term" value="P:mRNA processing"/>
    <property type="evidence" value="ECO:0007669"/>
    <property type="project" value="UniProtKB-KW"/>
</dbReference>
<comment type="caution">
    <text evidence="5">The sequence shown here is derived from an EMBL/GenBank/DDBJ whole genome shotgun (WGS) entry which is preliminary data.</text>
</comment>
<feature type="region of interest" description="Disordered" evidence="3">
    <location>
        <begin position="932"/>
        <end position="951"/>
    </location>
</feature>
<evidence type="ECO:0000259" key="4">
    <source>
        <dbReference type="PROSITE" id="PS50158"/>
    </source>
</evidence>
<organism evidence="5 6">
    <name type="scientific">Tilletia controversa</name>
    <name type="common">dwarf bunt fungus</name>
    <dbReference type="NCBI Taxonomy" id="13291"/>
    <lineage>
        <taxon>Eukaryota</taxon>
        <taxon>Fungi</taxon>
        <taxon>Dikarya</taxon>
        <taxon>Basidiomycota</taxon>
        <taxon>Ustilaginomycotina</taxon>
        <taxon>Exobasidiomycetes</taxon>
        <taxon>Tilletiales</taxon>
        <taxon>Tilletiaceae</taxon>
        <taxon>Tilletia</taxon>
    </lineage>
</organism>
<evidence type="ECO:0000256" key="1">
    <source>
        <dbReference type="ARBA" id="ARBA00022664"/>
    </source>
</evidence>
<feature type="region of interest" description="Disordered" evidence="3">
    <location>
        <begin position="366"/>
        <end position="406"/>
    </location>
</feature>
<keyword evidence="2" id="KW-0863">Zinc-finger</keyword>
<name>A0A8X7MV11_9BASI</name>
<dbReference type="SMART" id="SM00343">
    <property type="entry name" value="ZnF_C2HC"/>
    <property type="match status" value="1"/>
</dbReference>
<dbReference type="EMBL" id="LWDE02000244">
    <property type="protein sequence ID" value="KAE8250140.1"/>
    <property type="molecule type" value="Genomic_DNA"/>
</dbReference>
<accession>A0A8X7MV11</accession>
<feature type="compositionally biased region" description="Acidic residues" evidence="3">
    <location>
        <begin position="119"/>
        <end position="163"/>
    </location>
</feature>
<evidence type="ECO:0000313" key="6">
    <source>
        <dbReference type="Proteomes" id="UP000077684"/>
    </source>
</evidence>
<feature type="region of interest" description="Disordered" evidence="3">
    <location>
        <begin position="613"/>
        <end position="703"/>
    </location>
</feature>
<dbReference type="AlphaFoldDB" id="A0A8X7MV11"/>
<dbReference type="Proteomes" id="UP000077684">
    <property type="component" value="Unassembled WGS sequence"/>
</dbReference>
<sequence>MNVQRRYGHAAVVQNIFSAVQRHGNSQTISRFTQLVVPVLKIALDAEVGSAKKDASFESIEHVAGIQQLRTDQVTQLHQQRATLPCFERIARLLCGDSADGPLPHAENEESQTRAREDDKDDDGSNSDPDDITDEDEGEERDEGGSEEVDDDEGGSEEVDDYEGSASESGSSAEQCRRRAATMIVATAVRARSQRLNRLPFLDRRVPPASTCPYFGPRDAPSSRHQHYSQSRKRALQILRSFNAKSLAHARELAKEPGRVKVLIFGNVDMYLRTYLQTVLTISTLMNMTMRTFMILPAHYRQEHVTRTALAPSQGKRELKMEELLDGRDETIPLSLFDVNEGLTEGVIEVVEDSSSMLGVVERLEAVDASDSDRPSGPAEPKTAERDETSSGIDEDDVTMDESDSILTTSSDAATWRQTEALGPQGVLLVVGDLKSHRNVEAAQAIRALHDIDEERLAYIHSLSAPWHLLLNWTYTIFKLHFSTEAVAKEASLERCRDALHRSATLIREKEPSYSEAMALLKDVFAGRVQNAVEYVLYPNMSTSASDDNASQREPTLKDIFDMMQGIQQEQAAQRAVLARLNSTPGVSFQDAALRTPPGQIGGGMRTQDARLLGEPQSAPGSDTAIPPSLQPGHVGGPYGWTPVAPERERQSARARPSLGVSGFPLPPQASPAFSRGQVPSNTQTRAVTTPYRSTPRDSDPTLQGVKEDLFTVHTDCLRDLHPDWTDARIESEARIKTAEDYLAMRKRAIEETLTGTIITKLGWNNWSDWRSRIYNLLGTVPGAIGVLEGTIYGPRYLDPDDLSAHPNYDEALDLELGQVIQSCTEPEVNSLLLKPISDGELRGSFFYRELRVWLVPNQGYAALKLIARMGQHRQREGESIRQFGERLRRFYLEPQSAGETLDQTKQAFTFEKALHILAEAEESFGAFDDQRRNAPTTRTIPPLSRPSAHAAEEDMDGCSFEEDMGEEDIQAFAAQFARNLIARRRNGSSFSGACFNCKKTGHRAAECPEERGPVRNVSPPEAHVAQHQSGQATAALAHTCGKDIACASFANVPAIGAFEAQVWEDELDALPSAMNVVTSA</sequence>
<feature type="region of interest" description="Disordered" evidence="3">
    <location>
        <begin position="97"/>
        <end position="175"/>
    </location>
</feature>
<evidence type="ECO:0000256" key="2">
    <source>
        <dbReference type="PROSITE-ProRule" id="PRU00047"/>
    </source>
</evidence>
<dbReference type="InterPro" id="IPR001878">
    <property type="entry name" value="Znf_CCHC"/>
</dbReference>
<dbReference type="PROSITE" id="PS50158">
    <property type="entry name" value="ZF_CCHC"/>
    <property type="match status" value="1"/>
</dbReference>
<evidence type="ECO:0000256" key="3">
    <source>
        <dbReference type="SAM" id="MobiDB-lite"/>
    </source>
</evidence>
<protein>
    <recommendedName>
        <fullName evidence="4">CCHC-type domain-containing protein</fullName>
    </recommendedName>
</protein>
<feature type="compositionally biased region" description="Acidic residues" evidence="3">
    <location>
        <begin position="393"/>
        <end position="404"/>
    </location>
</feature>
<feature type="compositionally biased region" description="Basic and acidic residues" evidence="3">
    <location>
        <begin position="106"/>
        <end position="118"/>
    </location>
</feature>
<gene>
    <name evidence="5" type="ORF">A4X06_0g2900</name>
</gene>
<dbReference type="Pfam" id="PF20231">
    <property type="entry name" value="DUF6589"/>
    <property type="match status" value="1"/>
</dbReference>
<keyword evidence="6" id="KW-1185">Reference proteome</keyword>
<reference evidence="5" key="1">
    <citation type="submission" date="2016-04" db="EMBL/GenBank/DDBJ databases">
        <authorList>
            <person name="Nguyen H.D."/>
            <person name="Samba Siva P."/>
            <person name="Cullis J."/>
            <person name="Levesque C.A."/>
            <person name="Hambleton S."/>
        </authorList>
    </citation>
    <scope>NUCLEOTIDE SEQUENCE</scope>
    <source>
        <strain evidence="5">DAOMC 236426</strain>
    </source>
</reference>
<evidence type="ECO:0000313" key="5">
    <source>
        <dbReference type="EMBL" id="KAE8250140.1"/>
    </source>
</evidence>
<feature type="domain" description="CCHC-type" evidence="4">
    <location>
        <begin position="995"/>
        <end position="1010"/>
    </location>
</feature>
<dbReference type="Gene3D" id="4.10.60.10">
    <property type="entry name" value="Zinc finger, CCHC-type"/>
    <property type="match status" value="1"/>
</dbReference>
<dbReference type="InterPro" id="IPR046496">
    <property type="entry name" value="DUF6589"/>
</dbReference>
<reference evidence="5" key="2">
    <citation type="journal article" date="2019" name="IMA Fungus">
        <title>Genome sequencing and comparison of five Tilletia species to identify candidate genes for the detection of regulated species infecting wheat.</title>
        <authorList>
            <person name="Nguyen H.D.T."/>
            <person name="Sultana T."/>
            <person name="Kesanakurti P."/>
            <person name="Hambleton S."/>
        </authorList>
    </citation>
    <scope>NUCLEOTIDE SEQUENCE</scope>
    <source>
        <strain evidence="5">DAOMC 236426</strain>
    </source>
</reference>
<keyword evidence="1" id="KW-0507">mRNA processing</keyword>
<keyword evidence="2" id="KW-0479">Metal-binding</keyword>
<dbReference type="SUPFAM" id="SSF57756">
    <property type="entry name" value="Retrovirus zinc finger-like domains"/>
    <property type="match status" value="1"/>
</dbReference>
<dbReference type="InterPro" id="IPR036875">
    <property type="entry name" value="Znf_CCHC_sf"/>
</dbReference>
<proteinExistence type="predicted"/>
<dbReference type="GO" id="GO:0008270">
    <property type="term" value="F:zinc ion binding"/>
    <property type="evidence" value="ECO:0007669"/>
    <property type="project" value="UniProtKB-KW"/>
</dbReference>
<dbReference type="GO" id="GO:0003676">
    <property type="term" value="F:nucleic acid binding"/>
    <property type="evidence" value="ECO:0007669"/>
    <property type="project" value="InterPro"/>
</dbReference>